<evidence type="ECO:0000256" key="4">
    <source>
        <dbReference type="ARBA" id="ARBA00023163"/>
    </source>
</evidence>
<comment type="caution">
    <text evidence="6">The sequence shown here is derived from an EMBL/GenBank/DDBJ whole genome shotgun (WGS) entry which is preliminary data.</text>
</comment>
<evidence type="ECO:0000256" key="3">
    <source>
        <dbReference type="ARBA" id="ARBA00023125"/>
    </source>
</evidence>
<evidence type="ECO:0000256" key="2">
    <source>
        <dbReference type="ARBA" id="ARBA00023015"/>
    </source>
</evidence>
<dbReference type="InterPro" id="IPR028082">
    <property type="entry name" value="Peripla_BP_I"/>
</dbReference>
<dbReference type="Gene3D" id="1.10.260.40">
    <property type="entry name" value="lambda repressor-like DNA-binding domains"/>
    <property type="match status" value="1"/>
</dbReference>
<dbReference type="PROSITE" id="PS50932">
    <property type="entry name" value="HTH_LACI_2"/>
    <property type="match status" value="1"/>
</dbReference>
<dbReference type="InterPro" id="IPR010982">
    <property type="entry name" value="Lambda_DNA-bd_dom_sf"/>
</dbReference>
<keyword evidence="1" id="KW-0678">Repressor</keyword>
<dbReference type="SUPFAM" id="SSF53822">
    <property type="entry name" value="Periplasmic binding protein-like I"/>
    <property type="match status" value="1"/>
</dbReference>
<dbReference type="Proteomes" id="UP000260655">
    <property type="component" value="Unassembled WGS sequence"/>
</dbReference>
<dbReference type="GO" id="GO:0003700">
    <property type="term" value="F:DNA-binding transcription factor activity"/>
    <property type="evidence" value="ECO:0007669"/>
    <property type="project" value="TreeGrafter"/>
</dbReference>
<dbReference type="RefSeq" id="WP_117557432.1">
    <property type="nucleotide sequence ID" value="NZ_QSOV01000006.1"/>
</dbReference>
<dbReference type="SMART" id="SM00354">
    <property type="entry name" value="HTH_LACI"/>
    <property type="match status" value="1"/>
</dbReference>
<dbReference type="GO" id="GO:0000976">
    <property type="term" value="F:transcription cis-regulatory region binding"/>
    <property type="evidence" value="ECO:0007669"/>
    <property type="project" value="TreeGrafter"/>
</dbReference>
<dbReference type="CDD" id="cd01392">
    <property type="entry name" value="HTH_LacI"/>
    <property type="match status" value="1"/>
</dbReference>
<dbReference type="InterPro" id="IPR001761">
    <property type="entry name" value="Peripla_BP/Lac1_sug-bd_dom"/>
</dbReference>
<proteinExistence type="predicted"/>
<evidence type="ECO:0000256" key="1">
    <source>
        <dbReference type="ARBA" id="ARBA00022491"/>
    </source>
</evidence>
<dbReference type="Pfam" id="PF00356">
    <property type="entry name" value="LacI"/>
    <property type="match status" value="1"/>
</dbReference>
<dbReference type="EMBL" id="QSOV01000006">
    <property type="protein sequence ID" value="RGJ23880.1"/>
    <property type="molecule type" value="Genomic_DNA"/>
</dbReference>
<evidence type="ECO:0000313" key="7">
    <source>
        <dbReference type="Proteomes" id="UP000260655"/>
    </source>
</evidence>
<evidence type="ECO:0000313" key="6">
    <source>
        <dbReference type="EMBL" id="RGJ23880.1"/>
    </source>
</evidence>
<dbReference type="PROSITE" id="PS00356">
    <property type="entry name" value="HTH_LACI_1"/>
    <property type="match status" value="1"/>
</dbReference>
<name>A0A3E4GQR4_9FIRM</name>
<keyword evidence="3" id="KW-0238">DNA-binding</keyword>
<dbReference type="SUPFAM" id="SSF47413">
    <property type="entry name" value="lambda repressor-like DNA-binding domains"/>
    <property type="match status" value="1"/>
</dbReference>
<dbReference type="Gene3D" id="3.40.50.2300">
    <property type="match status" value="2"/>
</dbReference>
<dbReference type="PRINTS" id="PR00036">
    <property type="entry name" value="HTHLACI"/>
</dbReference>
<protein>
    <submittedName>
        <fullName evidence="6">LacI family transcriptional regulator</fullName>
    </submittedName>
</protein>
<dbReference type="Pfam" id="PF00532">
    <property type="entry name" value="Peripla_BP_1"/>
    <property type="match status" value="1"/>
</dbReference>
<organism evidence="6 7">
    <name type="scientific">Coprococcus comes</name>
    <dbReference type="NCBI Taxonomy" id="410072"/>
    <lineage>
        <taxon>Bacteria</taxon>
        <taxon>Bacillati</taxon>
        <taxon>Bacillota</taxon>
        <taxon>Clostridia</taxon>
        <taxon>Lachnospirales</taxon>
        <taxon>Lachnospiraceae</taxon>
        <taxon>Coprococcus</taxon>
    </lineage>
</organism>
<evidence type="ECO:0000259" key="5">
    <source>
        <dbReference type="PROSITE" id="PS50932"/>
    </source>
</evidence>
<keyword evidence="2" id="KW-0805">Transcription regulation</keyword>
<dbReference type="AlphaFoldDB" id="A0A3E4GQR4"/>
<reference evidence="6 7" key="1">
    <citation type="submission" date="2018-08" db="EMBL/GenBank/DDBJ databases">
        <title>A genome reference for cultivated species of the human gut microbiota.</title>
        <authorList>
            <person name="Zou Y."/>
            <person name="Xue W."/>
            <person name="Luo G."/>
        </authorList>
    </citation>
    <scope>NUCLEOTIDE SEQUENCE [LARGE SCALE GENOMIC DNA]</scope>
    <source>
        <strain evidence="6 7">TM07-19</strain>
    </source>
</reference>
<dbReference type="PANTHER" id="PTHR30146:SF148">
    <property type="entry name" value="HTH-TYPE TRANSCRIPTIONAL REPRESSOR PURR-RELATED"/>
    <property type="match status" value="1"/>
</dbReference>
<sequence>MNIYDIAKKANVSPATVSRVLNGNQSVREKTRKKVQQIIDESNYVPNSLARSLSVGDIRNIAFLAPDIENSFFSKILHGLSDTASQYDYNVFMYGTNDDLEVEHRMLEGIRKEMVKGVVLIPVTDNDEKTIELLKGLEKNQIPVVLLDRDIRGENFDGVYSDDCQGAKDAVNCLIEEGHKKIAIVTGDENTRPGRERLKGYRKALKEAGIEEKPEYIVNGHFKENMSYKVCQKLMELPDPPTAIFSSNNLTTLGCLKYMKEHKIRIGKDISLVGFDEIHELTYTELELTVVDRPIYEMGCAALELFEMSVRSMEEGRNKVLKHTSLVETKLIRRGSEILKK</sequence>
<dbReference type="InterPro" id="IPR000843">
    <property type="entry name" value="HTH_LacI"/>
</dbReference>
<dbReference type="CDD" id="cd06267">
    <property type="entry name" value="PBP1_LacI_sugar_binding-like"/>
    <property type="match status" value="1"/>
</dbReference>
<gene>
    <name evidence="6" type="ORF">DXD67_07290</name>
</gene>
<accession>A0A3E4GQR4</accession>
<dbReference type="PANTHER" id="PTHR30146">
    <property type="entry name" value="LACI-RELATED TRANSCRIPTIONAL REPRESSOR"/>
    <property type="match status" value="1"/>
</dbReference>
<keyword evidence="4" id="KW-0804">Transcription</keyword>
<feature type="domain" description="HTH lacI-type" evidence="5">
    <location>
        <begin position="1"/>
        <end position="55"/>
    </location>
</feature>